<sequence length="394" mass="46060">MDDEQTDFSGENTSMALSEKENDIRKQTDFSGEKTSMALSEKEKDIRKQTDFSGENTSMALSEKEKDIRKQTIRLAGMKNKLRRAEAFKKLKRLKKVERRKRQVDRKKEAEALGSEAPPKLVPRTIENTREADETTVKDVAPSANEDDEEAGGEEKEPPQEESIEDQWDILNDEFKSYFDKSYVPKVIITSGDNPHSRSITFMKELSRMIPNAELFWRNKSSIKKIIEGGVEREYTDVVIVNENNRKPNGIVISHLPDGPTAHFKISNVKTTPEMKKNWRNITVHRPEVILNNFTTRLGHSIGRMLASLFHYEPEFRGQRAVTFHNQRDYIFFRHHRYEFKNTEKVKLKELGPRFTLKLRSLQKGTFDSKLGEYEWIITGRRHEMETSRRRFFL</sequence>
<protein>
    <submittedName>
        <fullName evidence="3">Ribosome production factor 1</fullName>
    </submittedName>
</protein>
<feature type="compositionally biased region" description="Basic and acidic residues" evidence="1">
    <location>
        <begin position="18"/>
        <end position="32"/>
    </location>
</feature>
<feature type="domain" description="Brix" evidence="2">
    <location>
        <begin position="185"/>
        <end position="368"/>
    </location>
</feature>
<feature type="compositionally biased region" description="Polar residues" evidence="1">
    <location>
        <begin position="7"/>
        <end position="16"/>
    </location>
</feature>
<dbReference type="PANTHER" id="PTHR22734:SF3">
    <property type="entry name" value="RIBOSOME PRODUCTION FACTOR 1"/>
    <property type="match status" value="1"/>
</dbReference>
<gene>
    <name evidence="3" type="primary">RPF1</name>
</gene>
<dbReference type="GO" id="GO:0000470">
    <property type="term" value="P:maturation of LSU-rRNA"/>
    <property type="evidence" value="ECO:0007669"/>
    <property type="project" value="TreeGrafter"/>
</dbReference>
<dbReference type="SMART" id="SM00879">
    <property type="entry name" value="Brix"/>
    <property type="match status" value="1"/>
</dbReference>
<dbReference type="FunFam" id="3.40.50.10480:FF:000002">
    <property type="entry name" value="Ribosome production factor 1"/>
    <property type="match status" value="1"/>
</dbReference>
<dbReference type="PROSITE" id="PS50833">
    <property type="entry name" value="BRIX"/>
    <property type="match status" value="1"/>
</dbReference>
<dbReference type="EMBL" id="BT077045">
    <property type="protein sequence ID" value="ACO11469.1"/>
    <property type="molecule type" value="mRNA"/>
</dbReference>
<accession>C1BR16</accession>
<dbReference type="InterPro" id="IPR007109">
    <property type="entry name" value="Brix"/>
</dbReference>
<dbReference type="GO" id="GO:0042134">
    <property type="term" value="F:rRNA primary transcript binding"/>
    <property type="evidence" value="ECO:0007669"/>
    <property type="project" value="InterPro"/>
</dbReference>
<dbReference type="SUPFAM" id="SSF52954">
    <property type="entry name" value="Class II aaRS ABD-related"/>
    <property type="match status" value="1"/>
</dbReference>
<dbReference type="InterPro" id="IPR044281">
    <property type="entry name" value="IMP4/RPF1"/>
</dbReference>
<proteinExistence type="evidence at transcript level"/>
<feature type="compositionally biased region" description="Polar residues" evidence="1">
    <location>
        <begin position="51"/>
        <end position="60"/>
    </location>
</feature>
<dbReference type="GO" id="GO:0030687">
    <property type="term" value="C:preribosome, large subunit precursor"/>
    <property type="evidence" value="ECO:0007669"/>
    <property type="project" value="TreeGrafter"/>
</dbReference>
<evidence type="ECO:0000256" key="1">
    <source>
        <dbReference type="SAM" id="MobiDB-lite"/>
    </source>
</evidence>
<organism evidence="3">
    <name type="scientific">Caligus rogercresseyi</name>
    <name type="common">Sea louse</name>
    <dbReference type="NCBI Taxonomy" id="217165"/>
    <lineage>
        <taxon>Eukaryota</taxon>
        <taxon>Metazoa</taxon>
        <taxon>Ecdysozoa</taxon>
        <taxon>Arthropoda</taxon>
        <taxon>Crustacea</taxon>
        <taxon>Multicrustacea</taxon>
        <taxon>Hexanauplia</taxon>
        <taxon>Copepoda</taxon>
        <taxon>Siphonostomatoida</taxon>
        <taxon>Caligidae</taxon>
        <taxon>Caligus</taxon>
    </lineage>
</organism>
<feature type="region of interest" description="Disordered" evidence="1">
    <location>
        <begin position="1"/>
        <end position="65"/>
    </location>
</feature>
<feature type="compositionally biased region" description="Basic and acidic residues" evidence="1">
    <location>
        <begin position="127"/>
        <end position="137"/>
    </location>
</feature>
<feature type="compositionally biased region" description="Basic and acidic residues" evidence="1">
    <location>
        <begin position="40"/>
        <end position="50"/>
    </location>
</feature>
<reference evidence="3" key="1">
    <citation type="submission" date="2009-03" db="EMBL/GenBank/DDBJ databases">
        <title>Caligus rogercresseyi ESTs and full-length cDNAs.</title>
        <authorList>
            <person name="Yasuike M."/>
            <person name="von Schalburg K."/>
            <person name="Cooper G."/>
            <person name="Leong J."/>
            <person name="Jones S.R.M."/>
            <person name="Koop B.F."/>
        </authorList>
    </citation>
    <scope>NUCLEOTIDE SEQUENCE</scope>
    <source>
        <tissue evidence="3">Whole tissue</tissue>
    </source>
</reference>
<evidence type="ECO:0000313" key="3">
    <source>
        <dbReference type="EMBL" id="ACO11469.1"/>
    </source>
</evidence>
<dbReference type="PANTHER" id="PTHR22734">
    <property type="entry name" value="U3 SMALL NUCLEOLAR RIBONUCLEOPROTEIN PROTEIN IMP4"/>
    <property type="match status" value="1"/>
</dbReference>
<dbReference type="AlphaFoldDB" id="C1BR16"/>
<dbReference type="GO" id="GO:0005730">
    <property type="term" value="C:nucleolus"/>
    <property type="evidence" value="ECO:0007669"/>
    <property type="project" value="TreeGrafter"/>
</dbReference>
<dbReference type="Pfam" id="PF04427">
    <property type="entry name" value="Brix"/>
    <property type="match status" value="1"/>
</dbReference>
<feature type="region of interest" description="Disordered" evidence="1">
    <location>
        <begin position="97"/>
        <end position="165"/>
    </location>
</feature>
<name>C1BR16_CALRO</name>
<dbReference type="Gene3D" id="3.40.50.10480">
    <property type="entry name" value="Probable brix-domain ribosomal biogenesis protein"/>
    <property type="match status" value="1"/>
</dbReference>
<evidence type="ECO:0000259" key="2">
    <source>
        <dbReference type="PROSITE" id="PS50833"/>
    </source>
</evidence>
<dbReference type="GO" id="GO:0000460">
    <property type="term" value="P:maturation of 5.8S rRNA"/>
    <property type="evidence" value="ECO:0007669"/>
    <property type="project" value="TreeGrafter"/>
</dbReference>